<keyword evidence="4" id="KW-1185">Reference proteome</keyword>
<dbReference type="Gene3D" id="3.40.50.2000">
    <property type="entry name" value="Glycogen Phosphorylase B"/>
    <property type="match status" value="2"/>
</dbReference>
<dbReference type="STRING" id="555875.SAMN04488124_1013"/>
<keyword evidence="3" id="KW-0808">Transferase</keyword>
<reference evidence="4" key="1">
    <citation type="submission" date="2016-10" db="EMBL/GenBank/DDBJ databases">
        <authorList>
            <person name="Varghese N."/>
            <person name="Submissions S."/>
        </authorList>
    </citation>
    <scope>NUCLEOTIDE SEQUENCE [LARGE SCALE GENOMIC DNA]</scope>
    <source>
        <strain evidence="4">CGMCC 1.8711</strain>
    </source>
</reference>
<dbReference type="Pfam" id="PF00534">
    <property type="entry name" value="Glycos_transf_1"/>
    <property type="match status" value="1"/>
</dbReference>
<evidence type="ECO:0000313" key="4">
    <source>
        <dbReference type="Proteomes" id="UP000243250"/>
    </source>
</evidence>
<evidence type="ECO:0000259" key="1">
    <source>
        <dbReference type="Pfam" id="PF00534"/>
    </source>
</evidence>
<dbReference type="CDD" id="cd03801">
    <property type="entry name" value="GT4_PimA-like"/>
    <property type="match status" value="1"/>
</dbReference>
<dbReference type="RefSeq" id="WP_089877448.1">
    <property type="nucleotide sequence ID" value="NZ_FOYS01000002.1"/>
</dbReference>
<dbReference type="OrthoDB" id="132546at2157"/>
<dbReference type="GO" id="GO:0016757">
    <property type="term" value="F:glycosyltransferase activity"/>
    <property type="evidence" value="ECO:0007669"/>
    <property type="project" value="InterPro"/>
</dbReference>
<proteinExistence type="predicted"/>
<sequence>MHVGLVTPRYPPTMRGGGEVSVQLLAEHLDRHDAVSDVTVFSFDARREDVVNGVTVRRLGSPPHVLPELGNLYAAAAFEFTETGLDDIDLLHAYNMALNPVVGYLSDRYDVPSVATLNSYDILPKRTFNVEPNRLRRLYERLAFPTTGRVIRAYTRRIDRFVTLSEASKRVYCENGFDPESFVVVPNMVDPDFEPLERREANDCDGYSVLYVGSLIKEKGVDVLVRAVARLPEDVTLRIVGDGDERERIESVVTALDLEDRVTLEGRVPYERVKRYYASSDLFVHPGVWPEPFGRTLLEAMESGLPVVATDVGGPAEIVTDPAFRAEPGDSEALAAAIERAREAGPSVGEANRASVAERFSPEAVLEQMLSVYDEATAEHDQ</sequence>
<dbReference type="Pfam" id="PF13439">
    <property type="entry name" value="Glyco_transf_4"/>
    <property type="match status" value="1"/>
</dbReference>
<dbReference type="PANTHER" id="PTHR45947:SF3">
    <property type="entry name" value="SULFOQUINOVOSYL TRANSFERASE SQD2"/>
    <property type="match status" value="1"/>
</dbReference>
<organism evidence="3 4">
    <name type="scientific">Halogeometricum limi</name>
    <dbReference type="NCBI Taxonomy" id="555875"/>
    <lineage>
        <taxon>Archaea</taxon>
        <taxon>Methanobacteriati</taxon>
        <taxon>Methanobacteriota</taxon>
        <taxon>Stenosarchaea group</taxon>
        <taxon>Halobacteria</taxon>
        <taxon>Halobacteriales</taxon>
        <taxon>Haloferacaceae</taxon>
        <taxon>Halogeometricum</taxon>
    </lineage>
</organism>
<gene>
    <name evidence="3" type="ORF">SAMN04488124_1013</name>
</gene>
<protein>
    <submittedName>
        <fullName evidence="3">Glycosyltransferase involved in cell wall bisynthesis</fullName>
    </submittedName>
</protein>
<dbReference type="InterPro" id="IPR001296">
    <property type="entry name" value="Glyco_trans_1"/>
</dbReference>
<dbReference type="SUPFAM" id="SSF53756">
    <property type="entry name" value="UDP-Glycosyltransferase/glycogen phosphorylase"/>
    <property type="match status" value="1"/>
</dbReference>
<dbReference type="InterPro" id="IPR050194">
    <property type="entry name" value="Glycosyltransferase_grp1"/>
</dbReference>
<feature type="domain" description="Glycosyl transferase family 1" evidence="1">
    <location>
        <begin position="200"/>
        <end position="343"/>
    </location>
</feature>
<dbReference type="EMBL" id="FOYS01000002">
    <property type="protein sequence ID" value="SFR41334.1"/>
    <property type="molecule type" value="Genomic_DNA"/>
</dbReference>
<accession>A0A1I6GGJ9</accession>
<dbReference type="AlphaFoldDB" id="A0A1I6GGJ9"/>
<dbReference type="InterPro" id="IPR028098">
    <property type="entry name" value="Glyco_trans_4-like_N"/>
</dbReference>
<evidence type="ECO:0000313" key="3">
    <source>
        <dbReference type="EMBL" id="SFR41334.1"/>
    </source>
</evidence>
<feature type="domain" description="Glycosyltransferase subfamily 4-like N-terminal" evidence="2">
    <location>
        <begin position="16"/>
        <end position="192"/>
    </location>
</feature>
<evidence type="ECO:0000259" key="2">
    <source>
        <dbReference type="Pfam" id="PF13439"/>
    </source>
</evidence>
<name>A0A1I6GGJ9_9EURY</name>
<dbReference type="Proteomes" id="UP000243250">
    <property type="component" value="Unassembled WGS sequence"/>
</dbReference>
<dbReference type="PANTHER" id="PTHR45947">
    <property type="entry name" value="SULFOQUINOVOSYL TRANSFERASE SQD2"/>
    <property type="match status" value="1"/>
</dbReference>